<keyword evidence="3" id="KW-0675">Receptor</keyword>
<organism evidence="3 4">
    <name type="scientific">Azohydromonas caseinilytica</name>
    <dbReference type="NCBI Taxonomy" id="2728836"/>
    <lineage>
        <taxon>Bacteria</taxon>
        <taxon>Pseudomonadati</taxon>
        <taxon>Pseudomonadota</taxon>
        <taxon>Betaproteobacteria</taxon>
        <taxon>Burkholderiales</taxon>
        <taxon>Sphaerotilaceae</taxon>
        <taxon>Azohydromonas</taxon>
    </lineage>
</organism>
<reference evidence="3 4" key="1">
    <citation type="submission" date="2020-04" db="EMBL/GenBank/DDBJ databases">
        <title>Azohydromonas sp. isolated from soil.</title>
        <authorList>
            <person name="Dahal R.H."/>
        </authorList>
    </citation>
    <scope>NUCLEOTIDE SEQUENCE [LARGE SCALE GENOMIC DNA]</scope>
    <source>
        <strain evidence="3 4">G-1-1-14</strain>
    </source>
</reference>
<dbReference type="AlphaFoldDB" id="A0A848FBN2"/>
<feature type="domain" description="TIR" evidence="2">
    <location>
        <begin position="1"/>
        <end position="127"/>
    </location>
</feature>
<protein>
    <submittedName>
        <fullName evidence="3">Toll/interleukin-1 receptor domain-containing protein</fullName>
    </submittedName>
</protein>
<dbReference type="GO" id="GO:0007165">
    <property type="term" value="P:signal transduction"/>
    <property type="evidence" value="ECO:0007669"/>
    <property type="project" value="InterPro"/>
</dbReference>
<dbReference type="EMBL" id="JABBFW010000013">
    <property type="protein sequence ID" value="NML16924.1"/>
    <property type="molecule type" value="Genomic_DNA"/>
</dbReference>
<dbReference type="RefSeq" id="WP_169161821.1">
    <property type="nucleotide sequence ID" value="NZ_JABBFW010000013.1"/>
</dbReference>
<gene>
    <name evidence="3" type="ORF">HHL10_18240</name>
</gene>
<dbReference type="Gene3D" id="3.40.50.10140">
    <property type="entry name" value="Toll/interleukin-1 receptor homology (TIR) domain"/>
    <property type="match status" value="1"/>
</dbReference>
<evidence type="ECO:0000256" key="1">
    <source>
        <dbReference type="SAM" id="MobiDB-lite"/>
    </source>
</evidence>
<comment type="caution">
    <text evidence="3">The sequence shown here is derived from an EMBL/GenBank/DDBJ whole genome shotgun (WGS) entry which is preliminary data.</text>
</comment>
<dbReference type="Proteomes" id="UP000574067">
    <property type="component" value="Unassembled WGS sequence"/>
</dbReference>
<evidence type="ECO:0000259" key="2">
    <source>
        <dbReference type="PROSITE" id="PS50104"/>
    </source>
</evidence>
<proteinExistence type="predicted"/>
<dbReference type="Pfam" id="PF13676">
    <property type="entry name" value="TIR_2"/>
    <property type="match status" value="1"/>
</dbReference>
<dbReference type="InterPro" id="IPR035897">
    <property type="entry name" value="Toll_tir_struct_dom_sf"/>
</dbReference>
<dbReference type="SMART" id="SM00255">
    <property type="entry name" value="TIR"/>
    <property type="match status" value="1"/>
</dbReference>
<keyword evidence="4" id="KW-1185">Reference proteome</keyword>
<dbReference type="InterPro" id="IPR000157">
    <property type="entry name" value="TIR_dom"/>
</dbReference>
<sequence length="140" mass="16182">MKTIFLSYNGNDLAWAEWVGQEIEKKNAQVILQHWDFAAGANFVAKMHEALQTCDKLAIILSRNYLSARFTNEEWQAAFALRHRIIPFRIDNCEPPGLLAPIAYVDLFGQTEEEARRRIADALDPKDRRSRPVPFPGRRR</sequence>
<dbReference type="SUPFAM" id="SSF52200">
    <property type="entry name" value="Toll/Interleukin receptor TIR domain"/>
    <property type="match status" value="1"/>
</dbReference>
<feature type="region of interest" description="Disordered" evidence="1">
    <location>
        <begin position="120"/>
        <end position="140"/>
    </location>
</feature>
<evidence type="ECO:0000313" key="4">
    <source>
        <dbReference type="Proteomes" id="UP000574067"/>
    </source>
</evidence>
<name>A0A848FBN2_9BURK</name>
<evidence type="ECO:0000313" key="3">
    <source>
        <dbReference type="EMBL" id="NML16924.1"/>
    </source>
</evidence>
<accession>A0A848FBN2</accession>
<dbReference type="PROSITE" id="PS50104">
    <property type="entry name" value="TIR"/>
    <property type="match status" value="1"/>
</dbReference>